<evidence type="ECO:0000256" key="2">
    <source>
        <dbReference type="ARBA" id="ARBA00022898"/>
    </source>
</evidence>
<comment type="caution">
    <text evidence="3">The sequence shown here is derived from an EMBL/GenBank/DDBJ whole genome shotgun (WGS) entry which is preliminary data.</text>
</comment>
<reference evidence="3 4" key="1">
    <citation type="submission" date="2020-12" db="EMBL/GenBank/DDBJ databases">
        <title>Aureibaculum luteum sp. nov. and Aureibaculum flavum sp. nov., novel members of the family Flavobacteriaceae isolated from Antarctic intertidal sediments.</title>
        <authorList>
            <person name="He X."/>
            <person name="Zhang X."/>
        </authorList>
    </citation>
    <scope>NUCLEOTIDE SEQUENCE [LARGE SCALE GENOMIC DNA]</scope>
    <source>
        <strain evidence="3 4">A20</strain>
    </source>
</reference>
<keyword evidence="3" id="KW-0808">Transferase</keyword>
<evidence type="ECO:0000313" key="4">
    <source>
        <dbReference type="Proteomes" id="UP000623301"/>
    </source>
</evidence>
<dbReference type="PANTHER" id="PTHR11808">
    <property type="entry name" value="TRANS-SULFURATION ENZYME FAMILY MEMBER"/>
    <property type="match status" value="1"/>
</dbReference>
<dbReference type="InterPro" id="IPR000277">
    <property type="entry name" value="Cys/Met-Metab_PyrdxlP-dep_enz"/>
</dbReference>
<accession>A0ABS0WUT1</accession>
<evidence type="ECO:0000313" key="3">
    <source>
        <dbReference type="EMBL" id="MBJ2175752.1"/>
    </source>
</evidence>
<dbReference type="InterPro" id="IPR015421">
    <property type="entry name" value="PyrdxlP-dep_Trfase_major"/>
</dbReference>
<dbReference type="Gene3D" id="3.40.640.10">
    <property type="entry name" value="Type I PLP-dependent aspartate aminotransferase-like (Major domain)"/>
    <property type="match status" value="1"/>
</dbReference>
<name>A0ABS0WUT1_9FLAO</name>
<gene>
    <name evidence="3" type="ORF">JBL43_15975</name>
</gene>
<dbReference type="InterPro" id="IPR015424">
    <property type="entry name" value="PyrdxlP-dep_Trfase"/>
</dbReference>
<comment type="cofactor">
    <cofactor evidence="1">
        <name>pyridoxal 5'-phosphate</name>
        <dbReference type="ChEBI" id="CHEBI:597326"/>
    </cofactor>
</comment>
<keyword evidence="4" id="KW-1185">Reference proteome</keyword>
<organism evidence="3 4">
    <name type="scientific">Aureibaculum flavum</name>
    <dbReference type="NCBI Taxonomy" id="2795986"/>
    <lineage>
        <taxon>Bacteria</taxon>
        <taxon>Pseudomonadati</taxon>
        <taxon>Bacteroidota</taxon>
        <taxon>Flavobacteriia</taxon>
        <taxon>Flavobacteriales</taxon>
        <taxon>Flavobacteriaceae</taxon>
        <taxon>Aureibaculum</taxon>
    </lineage>
</organism>
<proteinExistence type="predicted"/>
<sequence length="614" mass="68492">MEENKIFNFIKDVLENMPTGWLSMTTHRLDIYDEKLAKTQFLEQFETLFNDNNSEAAALNNLPTAYDYIRLGHPLSCVLEWAIAKLHDLKSENVISFSSKSVPILAVLRKNLFTNKNTQIVYTDALPAFFDAEIIKRVYGYNFELKQVENADEISEFNGSTIFISEQDKIDAIDTNPLIDFFIGLHGQLGSILVVNGKENESYVSDIQHVRRRETIAMTPANSLAALKSLIGQSFIETERNNIEANKTSVLDSIVKITNTNTKPLVASSGLSIQYAIMMGLIHDALENHKGKAIKFIVPPNCYGGTNDQARRVAACIDNVEIVDLPVDGDNDMVQSITIVLDKIAKEDAIPYIIAEIPTNPRVEVPDLKKLKEALRKERKTPTGNIAIDPVFILDQTFCPNVHFLGESDILSTVRTVSFASGSKFPSGGKCTAGYCVSNTKTAALMEKIELHLTICDNEATALQYEILAKQLPSMNQRIIDAYKNTREFVNFIHKVLPDAKINFVSKELAAQGFTPSVFSLDLPTTGNTDEEKEAHKRALNLKLINLMITEIPNESKFCVSYGQLKGCYWTIPATSTQGTTKEGDKDYIVRASLSPNMDLDLHKKVFLKFVEGI</sequence>
<keyword evidence="2" id="KW-0663">Pyridoxal phosphate</keyword>
<dbReference type="Proteomes" id="UP000623301">
    <property type="component" value="Unassembled WGS sequence"/>
</dbReference>
<protein>
    <submittedName>
        <fullName evidence="3">PLP-dependent transferase</fullName>
    </submittedName>
</protein>
<dbReference type="SUPFAM" id="SSF53383">
    <property type="entry name" value="PLP-dependent transferases"/>
    <property type="match status" value="1"/>
</dbReference>
<dbReference type="EMBL" id="JAEHFJ010000009">
    <property type="protein sequence ID" value="MBJ2175752.1"/>
    <property type="molecule type" value="Genomic_DNA"/>
</dbReference>
<dbReference type="GO" id="GO:0016740">
    <property type="term" value="F:transferase activity"/>
    <property type="evidence" value="ECO:0007669"/>
    <property type="project" value="UniProtKB-KW"/>
</dbReference>
<evidence type="ECO:0000256" key="1">
    <source>
        <dbReference type="ARBA" id="ARBA00001933"/>
    </source>
</evidence>
<dbReference type="RefSeq" id="WP_198842411.1">
    <property type="nucleotide sequence ID" value="NZ_JAEHFJ010000009.1"/>
</dbReference>